<dbReference type="RefSeq" id="WP_061931989.1">
    <property type="nucleotide sequence ID" value="NZ_JABCQN010000002.1"/>
</dbReference>
<organism evidence="4 5">
    <name type="scientific">Gluconobacter japonicus</name>
    <dbReference type="NCBI Taxonomy" id="376620"/>
    <lineage>
        <taxon>Bacteria</taxon>
        <taxon>Pseudomonadati</taxon>
        <taxon>Pseudomonadota</taxon>
        <taxon>Alphaproteobacteria</taxon>
        <taxon>Acetobacterales</taxon>
        <taxon>Acetobacteraceae</taxon>
        <taxon>Gluconobacter</taxon>
    </lineage>
</organism>
<dbReference type="AlphaFoldDB" id="A0A9Q2FL14"/>
<reference evidence="4" key="2">
    <citation type="submission" date="2020-11" db="EMBL/GenBank/DDBJ databases">
        <title>Description of novel Gluconobacter species.</title>
        <authorList>
            <person name="Cleenwerck I."/>
            <person name="Cnockaert M."/>
            <person name="Borremans W."/>
            <person name="Wieme A.D."/>
            <person name="De Vuyst L."/>
            <person name="Vandamme P."/>
        </authorList>
    </citation>
    <scope>NUCLEOTIDE SEQUENCE</scope>
    <source>
        <strain evidence="4">R71697</strain>
    </source>
</reference>
<feature type="region of interest" description="Disordered" evidence="2">
    <location>
        <begin position="517"/>
        <end position="548"/>
    </location>
</feature>
<evidence type="ECO:0000313" key="5">
    <source>
        <dbReference type="Proteomes" id="UP000661006"/>
    </source>
</evidence>
<evidence type="ECO:0000259" key="3">
    <source>
        <dbReference type="Pfam" id="PF07940"/>
    </source>
</evidence>
<comment type="subcellular location">
    <subcellularLocation>
        <location evidence="1">Cell envelope</location>
    </subcellularLocation>
</comment>
<dbReference type="Pfam" id="PF07940">
    <property type="entry name" value="Hepar_II_III_C"/>
    <property type="match status" value="1"/>
</dbReference>
<dbReference type="Gene3D" id="1.50.10.100">
    <property type="entry name" value="Chondroitin AC/alginate lyase"/>
    <property type="match status" value="1"/>
</dbReference>
<protein>
    <submittedName>
        <fullName evidence="4">Heparinase</fullName>
    </submittedName>
</protein>
<dbReference type="InterPro" id="IPR012480">
    <property type="entry name" value="Hepar_II_III_C"/>
</dbReference>
<dbReference type="GeneID" id="81474213"/>
<dbReference type="Proteomes" id="UP000661006">
    <property type="component" value="Unassembled WGS sequence"/>
</dbReference>
<gene>
    <name evidence="4" type="ORF">HKD32_05855</name>
</gene>
<evidence type="ECO:0000256" key="2">
    <source>
        <dbReference type="SAM" id="MobiDB-lite"/>
    </source>
</evidence>
<evidence type="ECO:0000313" key="4">
    <source>
        <dbReference type="EMBL" id="MBF0870385.1"/>
    </source>
</evidence>
<feature type="domain" description="Heparinase II/III-like C-terminal" evidence="3">
    <location>
        <begin position="295"/>
        <end position="508"/>
    </location>
</feature>
<comment type="caution">
    <text evidence="4">The sequence shown here is derived from an EMBL/GenBank/DDBJ whole genome shotgun (WGS) entry which is preliminary data.</text>
</comment>
<dbReference type="GO" id="GO:0030313">
    <property type="term" value="C:cell envelope"/>
    <property type="evidence" value="ECO:0007669"/>
    <property type="project" value="UniProtKB-SubCell"/>
</dbReference>
<dbReference type="InterPro" id="IPR008929">
    <property type="entry name" value="Chondroitin_lyas"/>
</dbReference>
<feature type="compositionally biased region" description="Basic and acidic residues" evidence="2">
    <location>
        <begin position="517"/>
        <end position="536"/>
    </location>
</feature>
<reference evidence="4" key="1">
    <citation type="submission" date="2020-04" db="EMBL/GenBank/DDBJ databases">
        <authorList>
            <person name="Sombolestani A."/>
        </authorList>
    </citation>
    <scope>NUCLEOTIDE SEQUENCE</scope>
    <source>
        <strain evidence="4">R71697</strain>
    </source>
</reference>
<proteinExistence type="predicted"/>
<dbReference type="EMBL" id="JABCQN010000002">
    <property type="protein sequence ID" value="MBF0870385.1"/>
    <property type="molecule type" value="Genomic_DNA"/>
</dbReference>
<name>A0A9Q2FL14_GLUJA</name>
<sequence length="561" mass="62427">MPISRWIKDAKLSFARLPVGGAALEGPVYVYRDPWKGDAEQGARLVAGRFRFDRQDYDLPRGKWERGPWPEPAKQWLHSFSWLRDLRALGSDDARLTARALVADWLSHAPTDPLVKDACVTGARLSSWLANHEFCLASADRKLQQKLMERMLVEGRTIAALLPLEPQGWRALTALRGLLAAALAMPDHSGFMTRFLRYLPSEIERLILPDGAVIERSPEAQYQTARELAEMSVMFRTAHSSVPPVLDMALDRVCPVLRAMRHGDGGLAVFNGSGERYSAAVEDVLAQGSRQKLIAPAMPQGKFTRLALGKSLLIVDNGVPAPAGYDRTAHAGTLSFEFSNQRHRLFVNCGSAQTGAWEQALRASASHTVLVADGLSSSDFGPNGHVTRRPAHVTCEHQTSGEAHWLDLSHDGYHPPLGVKWTRRLYLGADGEDLRGQEVLEGERETPFAMRFHIHPDVRVTRDDEDIILQVGGMIWRFRQKGGMLLLEDDVYLARGRREATKQIVIASLRKVVPVVEKSETHGSEKQEDVKSDALKPETPPTKPLQTVSQTVTWLLERIPE</sequence>
<accession>A0A9Q2FL14</accession>
<dbReference type="Gene3D" id="2.70.98.70">
    <property type="match status" value="1"/>
</dbReference>
<evidence type="ECO:0000256" key="1">
    <source>
        <dbReference type="ARBA" id="ARBA00004196"/>
    </source>
</evidence>
<dbReference type="GO" id="GO:0016829">
    <property type="term" value="F:lyase activity"/>
    <property type="evidence" value="ECO:0007669"/>
    <property type="project" value="InterPro"/>
</dbReference>